<accession>A0A1L0C5M4</accession>
<gene>
    <name evidence="1" type="ORF">MT2528_3238</name>
    <name evidence="2" type="ORF">NVI5450_4243</name>
</gene>
<dbReference type="Proteomes" id="UP000182660">
    <property type="component" value="Unassembled WGS sequence"/>
</dbReference>
<organism evidence="2 4">
    <name type="scientific">Moritella viscosa</name>
    <dbReference type="NCBI Taxonomy" id="80854"/>
    <lineage>
        <taxon>Bacteria</taxon>
        <taxon>Pseudomonadati</taxon>
        <taxon>Pseudomonadota</taxon>
        <taxon>Gammaproteobacteria</taxon>
        <taxon>Alteromonadales</taxon>
        <taxon>Moritellaceae</taxon>
        <taxon>Moritella</taxon>
    </lineage>
</organism>
<dbReference type="RefSeq" id="WP_075497674.1">
    <property type="nucleotide sequence ID" value="NZ_CAWRBC010000148.1"/>
</dbReference>
<dbReference type="Proteomes" id="UP000183794">
    <property type="component" value="Unassembled WGS sequence"/>
</dbReference>
<dbReference type="OrthoDB" id="5902815at2"/>
<sequence length="314" mass="35163">MINRQNVFILHSDAVLPTGMNLQLATVLAKADLGRFDAKKDESDGLNKTIGHMDFIQGKEESARIFEVLDILLNNLLNKLHRSLQPLPLLLSLPNNISKNMFDIWLAKSHHFKLISKVSLYHENGCVFIETMLNEMKNCDALISISLDNPVADFNHYAEKKELFSSSYPWGIIPSEGAAGVVLIKANLLNTLKLTAESKILGYSVDYDTTDRRGCSRLVKKHSEKTTNFGKIYSDMTNSRAHSEDYGFAIGARSECFSEPDNVTQINEFWGYLRNASALTCLALVSREISIELNATMFLFGSEKECSILNLSSQ</sequence>
<evidence type="ECO:0000313" key="4">
    <source>
        <dbReference type="Proteomes" id="UP000183794"/>
    </source>
</evidence>
<evidence type="ECO:0000313" key="3">
    <source>
        <dbReference type="Proteomes" id="UP000182660"/>
    </source>
</evidence>
<dbReference type="AlphaFoldDB" id="A0A1L0C5M4"/>
<proteinExistence type="predicted"/>
<protein>
    <submittedName>
        <fullName evidence="2">Uncharacterized protein</fullName>
    </submittedName>
</protein>
<reference evidence="2 4" key="1">
    <citation type="submission" date="2016-11" db="EMBL/GenBank/DDBJ databases">
        <authorList>
            <person name="Jaros S."/>
            <person name="Januszkiewicz K."/>
            <person name="Wedrychowicz H."/>
        </authorList>
    </citation>
    <scope>NUCLEOTIDE SEQUENCE [LARGE SCALE GENOMIC DNA]</scope>
    <source>
        <strain evidence="2">NVI 5450</strain>
    </source>
</reference>
<evidence type="ECO:0000313" key="2">
    <source>
        <dbReference type="EMBL" id="SGZ15879.1"/>
    </source>
</evidence>
<dbReference type="EMBL" id="FPLD01000121">
    <property type="protein sequence ID" value="SGZ15879.1"/>
    <property type="molecule type" value="Genomic_DNA"/>
</dbReference>
<name>A0A1L0C5M4_9GAMM</name>
<keyword evidence="3" id="KW-1185">Reference proteome</keyword>
<reference evidence="1 3" key="2">
    <citation type="submission" date="2016-11" db="EMBL/GenBank/DDBJ databases">
        <authorList>
            <person name="Klemetsen T."/>
        </authorList>
    </citation>
    <scope>NUCLEOTIDE SEQUENCE [LARGE SCALE GENOMIC DNA]</scope>
    <source>
        <strain evidence="1">MT 2528</strain>
    </source>
</reference>
<evidence type="ECO:0000313" key="1">
    <source>
        <dbReference type="EMBL" id="SGY96619.1"/>
    </source>
</evidence>
<dbReference type="EMBL" id="FPLJ01000072">
    <property type="protein sequence ID" value="SGY96619.1"/>
    <property type="molecule type" value="Genomic_DNA"/>
</dbReference>